<protein>
    <recommendedName>
        <fullName evidence="8">SdiA-regulated domain-containing protein</fullName>
    </recommendedName>
</protein>
<comment type="similarity">
    <text evidence="2">Belongs to the YjiK family.</text>
</comment>
<keyword evidence="3" id="KW-1003">Cell membrane</keyword>
<dbReference type="Pfam" id="PF06977">
    <property type="entry name" value="SdiA-regulated"/>
    <property type="match status" value="1"/>
</dbReference>
<comment type="subcellular location">
    <subcellularLocation>
        <location evidence="1">Cell membrane</location>
    </subcellularLocation>
</comment>
<reference evidence="6 7" key="2">
    <citation type="journal article" date="2016" name="Int. J. Syst. Evol. Microbiol.">
        <title>Vitellibacter aquimaris sp. nov., a marine bacterium isolated from seawater.</title>
        <authorList>
            <person name="Thevarajoo S."/>
            <person name="Selvaratnam C."/>
            <person name="Goh K.M."/>
            <person name="Hong K.W."/>
            <person name="Chan X.Y."/>
            <person name="Chan K.G."/>
            <person name="Chong C.S."/>
        </authorList>
    </citation>
    <scope>NUCLEOTIDE SEQUENCE [LARGE SCALE GENOMIC DNA]</scope>
    <source>
        <strain evidence="6 7">D-24</strain>
    </source>
</reference>
<reference evidence="7" key="1">
    <citation type="submission" date="2014-10" db="EMBL/GenBank/DDBJ databases">
        <title>Genome sequencing of Vitellibacter sp. D-24.</title>
        <authorList>
            <person name="Thevarajoo S."/>
            <person name="Selvaratnam C."/>
            <person name="Goh K.M."/>
            <person name="Chong C.S."/>
        </authorList>
    </citation>
    <scope>NUCLEOTIDE SEQUENCE [LARGE SCALE GENOMIC DNA]</scope>
    <source>
        <strain evidence="7">D-24</strain>
    </source>
</reference>
<evidence type="ECO:0000256" key="5">
    <source>
        <dbReference type="SAM" id="Phobius"/>
    </source>
</evidence>
<dbReference type="SUPFAM" id="SSF63825">
    <property type="entry name" value="YWTD domain"/>
    <property type="match status" value="1"/>
</dbReference>
<evidence type="ECO:0000256" key="4">
    <source>
        <dbReference type="ARBA" id="ARBA00023136"/>
    </source>
</evidence>
<dbReference type="RefSeq" id="WP_062620193.1">
    <property type="nucleotide sequence ID" value="NZ_JRWG01000002.1"/>
</dbReference>
<organism evidence="6 7">
    <name type="scientific">Aequorivita aquimaris</name>
    <dbReference type="NCBI Taxonomy" id="1548749"/>
    <lineage>
        <taxon>Bacteria</taxon>
        <taxon>Pseudomonadati</taxon>
        <taxon>Bacteroidota</taxon>
        <taxon>Flavobacteriia</taxon>
        <taxon>Flavobacteriales</taxon>
        <taxon>Flavobacteriaceae</taxon>
        <taxon>Aequorivita</taxon>
    </lineage>
</organism>
<dbReference type="Gene3D" id="2.120.10.30">
    <property type="entry name" value="TolB, C-terminal domain"/>
    <property type="match status" value="1"/>
</dbReference>
<dbReference type="GO" id="GO:0005886">
    <property type="term" value="C:plasma membrane"/>
    <property type="evidence" value="ECO:0007669"/>
    <property type="project" value="UniProtKB-SubCell"/>
</dbReference>
<dbReference type="PATRIC" id="fig|1548749.3.peg.856"/>
<dbReference type="InterPro" id="IPR009722">
    <property type="entry name" value="YjiK/CarP"/>
</dbReference>
<evidence type="ECO:0000313" key="7">
    <source>
        <dbReference type="Proteomes" id="UP000070138"/>
    </source>
</evidence>
<gene>
    <name evidence="6" type="ORF">LS48_04040</name>
</gene>
<sequence>MNENRLAFIIIVGVLAFVGILWYAFENPALNPRLENESYTIVRKWDMPIELNEISGIRWISEDKIAAVQDEEGIIFIYNLKTNLVEKKISFGKSGDYEAITTADSIAYVMESSGLLFEVENYLSNNFETTEYQLPFSGRNNMESVVADTSNNRLLFAVKDIDPNSKDYKGIYAFDLETKKSNSLPVLKIPLDAPIFKSKDADDDIDLFSNFFPSDIAIHPKTGHFYILEGKNPQVLIMDSNGKLLKLHKLYEESFPQPEGITFASDGTLYISNEGKSGTANILEVIFDEDK</sequence>
<evidence type="ECO:0008006" key="8">
    <source>
        <dbReference type="Google" id="ProtNLM"/>
    </source>
</evidence>
<dbReference type="EMBL" id="JRWG01000002">
    <property type="protein sequence ID" value="KXO00573.1"/>
    <property type="molecule type" value="Genomic_DNA"/>
</dbReference>
<dbReference type="InterPro" id="IPR011042">
    <property type="entry name" value="6-blade_b-propeller_TolB-like"/>
</dbReference>
<evidence type="ECO:0000313" key="6">
    <source>
        <dbReference type="EMBL" id="KXO00573.1"/>
    </source>
</evidence>
<dbReference type="AlphaFoldDB" id="A0A137RK59"/>
<dbReference type="OrthoDB" id="5292493at2"/>
<evidence type="ECO:0000256" key="2">
    <source>
        <dbReference type="ARBA" id="ARBA00009852"/>
    </source>
</evidence>
<keyword evidence="7" id="KW-1185">Reference proteome</keyword>
<feature type="transmembrane region" description="Helical" evidence="5">
    <location>
        <begin position="6"/>
        <end position="25"/>
    </location>
</feature>
<evidence type="ECO:0000256" key="3">
    <source>
        <dbReference type="ARBA" id="ARBA00022475"/>
    </source>
</evidence>
<evidence type="ECO:0000256" key="1">
    <source>
        <dbReference type="ARBA" id="ARBA00004236"/>
    </source>
</evidence>
<comment type="caution">
    <text evidence="6">The sequence shown here is derived from an EMBL/GenBank/DDBJ whole genome shotgun (WGS) entry which is preliminary data.</text>
</comment>
<dbReference type="STRING" id="1548749.LS48_04040"/>
<proteinExistence type="inferred from homology"/>
<dbReference type="Proteomes" id="UP000070138">
    <property type="component" value="Unassembled WGS sequence"/>
</dbReference>
<keyword evidence="4 5" id="KW-0472">Membrane</keyword>
<name>A0A137RK59_9FLAO</name>
<accession>A0A137RK59</accession>
<keyword evidence="5" id="KW-0812">Transmembrane</keyword>
<keyword evidence="5" id="KW-1133">Transmembrane helix</keyword>